<evidence type="ECO:0000259" key="1">
    <source>
        <dbReference type="Pfam" id="PF13456"/>
    </source>
</evidence>
<dbReference type="GO" id="GO:0004523">
    <property type="term" value="F:RNA-DNA hybrid ribonuclease activity"/>
    <property type="evidence" value="ECO:0007669"/>
    <property type="project" value="InterPro"/>
</dbReference>
<dbReference type="PANTHER" id="PTHR33116">
    <property type="entry name" value="REVERSE TRANSCRIPTASE ZINC-BINDING DOMAIN-CONTAINING PROTEIN-RELATED-RELATED"/>
    <property type="match status" value="1"/>
</dbReference>
<comment type="caution">
    <text evidence="3">The sequence shown here is derived from an EMBL/GenBank/DDBJ whole genome shotgun (WGS) entry which is preliminary data.</text>
</comment>
<dbReference type="PANTHER" id="PTHR33116:SF78">
    <property type="entry name" value="OS12G0587133 PROTEIN"/>
    <property type="match status" value="1"/>
</dbReference>
<dbReference type="OrthoDB" id="676709at2759"/>
<dbReference type="InterPro" id="IPR036397">
    <property type="entry name" value="RNaseH_sf"/>
</dbReference>
<dbReference type="Pfam" id="PF13966">
    <property type="entry name" value="zf-RVT"/>
    <property type="match status" value="1"/>
</dbReference>
<dbReference type="AlphaFoldDB" id="A0A9Q0CHC7"/>
<evidence type="ECO:0000313" key="4">
    <source>
        <dbReference type="Proteomes" id="UP001151287"/>
    </source>
</evidence>
<feature type="domain" description="RNase H type-1" evidence="1">
    <location>
        <begin position="474"/>
        <end position="596"/>
    </location>
</feature>
<sequence>MEKYAKWQLYIKKEPISGGETPSEIYLGSTVNARSPTHFLPLVNKIEDKLQGWKATFLSQAGKITLIKAVVEPMLLHAMSTSAIPKSTLDRIQSLVRNFFWSAKDKRKMSLIAWKKLTRPKMEGGLGLRDFSALNLAFNLKCCWKMASNSAALWVQIAKGKYLREDSFWFSTRRNRCTKLWQAIMDARQVMQQHVTWQLGDGSMCGAFGQPWHNFWTQVNPSTSRQRRLTVSYFLNPSGQWDCGKLIEEFGFAIALFISMSIKPPLLEPTRADRLIFTYARNGQFTLKRAYHLVAPEVAPPNFPPDLISLIWNTKGLLPRIRLFLWKIMHNGLPLGDLIGRRISNTSRPCSLCGFHAETIQHALFKCPWAQSLWFASSLGLRTNDLPENIPVLLKMILGTVREDRTCIVANHLWALWKLRCIEVFQGKNATPQSFMALAASYSKLAVDAGLASSRVVEPIPQNCSRPGTAKCIVDGSYVKPHSAGWAYLLSDAHDKLLQYGVQEGAASSPLQAEVKAMLHATRAVLSYGVNDCVFHTDCSNLNMVICGYQRAEQLDWSAYHDLLDVLHMFKTNPGFHCSLVPREELVDVDVLAKFARQNNFSYVGNTFPIFLPIGCNLSELE</sequence>
<feature type="domain" description="Reverse transcriptase zinc-binding" evidence="2">
    <location>
        <begin position="285"/>
        <end position="374"/>
    </location>
</feature>
<dbReference type="EMBL" id="JAMQYH010000003">
    <property type="protein sequence ID" value="KAJ1693962.1"/>
    <property type="molecule type" value="Genomic_DNA"/>
</dbReference>
<accession>A0A9Q0CHC7</accession>
<dbReference type="Proteomes" id="UP001151287">
    <property type="component" value="Unassembled WGS sequence"/>
</dbReference>
<evidence type="ECO:0008006" key="5">
    <source>
        <dbReference type="Google" id="ProtNLM"/>
    </source>
</evidence>
<reference evidence="3" key="1">
    <citation type="journal article" date="2022" name="Cell">
        <title>Repeat-based holocentromeres influence genome architecture and karyotype evolution.</title>
        <authorList>
            <person name="Hofstatter P.G."/>
            <person name="Thangavel G."/>
            <person name="Lux T."/>
            <person name="Neumann P."/>
            <person name="Vondrak T."/>
            <person name="Novak P."/>
            <person name="Zhang M."/>
            <person name="Costa L."/>
            <person name="Castellani M."/>
            <person name="Scott A."/>
            <person name="Toegelov H."/>
            <person name="Fuchs J."/>
            <person name="Mata-Sucre Y."/>
            <person name="Dias Y."/>
            <person name="Vanzela A.L.L."/>
            <person name="Huettel B."/>
            <person name="Almeida C.C.S."/>
            <person name="Simkova H."/>
            <person name="Souza G."/>
            <person name="Pedrosa-Harand A."/>
            <person name="Macas J."/>
            <person name="Mayer K.F.X."/>
            <person name="Houben A."/>
            <person name="Marques A."/>
        </authorList>
    </citation>
    <scope>NUCLEOTIDE SEQUENCE</scope>
    <source>
        <strain evidence="3">RhyBre1mFocal</strain>
    </source>
</reference>
<keyword evidence="4" id="KW-1185">Reference proteome</keyword>
<dbReference type="Gene3D" id="3.30.420.10">
    <property type="entry name" value="Ribonuclease H-like superfamily/Ribonuclease H"/>
    <property type="match status" value="1"/>
</dbReference>
<dbReference type="GO" id="GO:0003676">
    <property type="term" value="F:nucleic acid binding"/>
    <property type="evidence" value="ECO:0007669"/>
    <property type="project" value="InterPro"/>
</dbReference>
<protein>
    <recommendedName>
        <fullName evidence="5">Reverse transcriptase zinc-binding domain-containing protein</fullName>
    </recommendedName>
</protein>
<name>A0A9Q0CHC7_9POAL</name>
<proteinExistence type="predicted"/>
<organism evidence="3 4">
    <name type="scientific">Rhynchospora breviuscula</name>
    <dbReference type="NCBI Taxonomy" id="2022672"/>
    <lineage>
        <taxon>Eukaryota</taxon>
        <taxon>Viridiplantae</taxon>
        <taxon>Streptophyta</taxon>
        <taxon>Embryophyta</taxon>
        <taxon>Tracheophyta</taxon>
        <taxon>Spermatophyta</taxon>
        <taxon>Magnoliopsida</taxon>
        <taxon>Liliopsida</taxon>
        <taxon>Poales</taxon>
        <taxon>Cyperaceae</taxon>
        <taxon>Cyperoideae</taxon>
        <taxon>Rhynchosporeae</taxon>
        <taxon>Rhynchospora</taxon>
    </lineage>
</organism>
<dbReference type="Pfam" id="PF13456">
    <property type="entry name" value="RVT_3"/>
    <property type="match status" value="1"/>
</dbReference>
<dbReference type="InterPro" id="IPR026960">
    <property type="entry name" value="RVT-Znf"/>
</dbReference>
<gene>
    <name evidence="3" type="ORF">LUZ63_010660</name>
</gene>
<dbReference type="InterPro" id="IPR002156">
    <property type="entry name" value="RNaseH_domain"/>
</dbReference>
<evidence type="ECO:0000313" key="3">
    <source>
        <dbReference type="EMBL" id="KAJ1693962.1"/>
    </source>
</evidence>
<evidence type="ECO:0000259" key="2">
    <source>
        <dbReference type="Pfam" id="PF13966"/>
    </source>
</evidence>